<dbReference type="AlphaFoldDB" id="A0A133XNJ2"/>
<dbReference type="InterPro" id="IPR005502">
    <property type="entry name" value="Ribosyl_crysJ1"/>
</dbReference>
<feature type="binding site" evidence="3">
    <location>
        <position position="54"/>
    </location>
    <ligand>
        <name>Mg(2+)</name>
        <dbReference type="ChEBI" id="CHEBI:18420"/>
        <label>1</label>
    </ligand>
</feature>
<protein>
    <recommendedName>
        <fullName evidence="6">ADP-ribosylglycohydrolase</fullName>
    </recommendedName>
</protein>
<keyword evidence="3" id="KW-0479">Metal-binding</keyword>
<feature type="binding site" evidence="3">
    <location>
        <position position="291"/>
    </location>
    <ligand>
        <name>Mg(2+)</name>
        <dbReference type="ChEBI" id="CHEBI:18420"/>
        <label>1</label>
    </ligand>
</feature>
<comment type="cofactor">
    <cofactor evidence="3">
        <name>Mg(2+)</name>
        <dbReference type="ChEBI" id="CHEBI:18420"/>
    </cofactor>
    <text evidence="3">Binds 2 magnesium ions per subunit.</text>
</comment>
<feature type="binding site" evidence="3">
    <location>
        <position position="294"/>
    </location>
    <ligand>
        <name>Mg(2+)</name>
        <dbReference type="ChEBI" id="CHEBI:18420"/>
        <label>1</label>
    </ligand>
</feature>
<keyword evidence="2" id="KW-0378">Hydrolase</keyword>
<evidence type="ECO:0000256" key="2">
    <source>
        <dbReference type="ARBA" id="ARBA00022801"/>
    </source>
</evidence>
<gene>
    <name evidence="4" type="ORF">AT959_02105</name>
</gene>
<name>A0A133XNJ2_9RHOO</name>
<keyword evidence="5" id="KW-1185">Reference proteome</keyword>
<dbReference type="GO" id="GO:0046872">
    <property type="term" value="F:metal ion binding"/>
    <property type="evidence" value="ECO:0007669"/>
    <property type="project" value="UniProtKB-KW"/>
</dbReference>
<feature type="binding site" evidence="3">
    <location>
        <position position="53"/>
    </location>
    <ligand>
        <name>Mg(2+)</name>
        <dbReference type="ChEBI" id="CHEBI:18420"/>
        <label>1</label>
    </ligand>
</feature>
<dbReference type="STRING" id="281362.AT959_02105"/>
<evidence type="ECO:0008006" key="6">
    <source>
        <dbReference type="Google" id="ProtNLM"/>
    </source>
</evidence>
<dbReference type="RefSeq" id="WP_240481681.1">
    <property type="nucleotide sequence ID" value="NZ_LODL01000005.1"/>
</dbReference>
<comment type="caution">
    <text evidence="4">The sequence shown here is derived from an EMBL/GenBank/DDBJ whole genome shotgun (WGS) entry which is preliminary data.</text>
</comment>
<proteinExistence type="inferred from homology"/>
<reference evidence="4 5" key="1">
    <citation type="submission" date="2015-12" db="EMBL/GenBank/DDBJ databases">
        <title>Nitrous oxide reduction kinetics distinguish bacteria harboring typical versus atypical NosZ.</title>
        <authorList>
            <person name="Yoon S."/>
            <person name="Nissen S."/>
            <person name="Park D."/>
            <person name="Sanford R.A."/>
            <person name="Loeffler F.E."/>
        </authorList>
    </citation>
    <scope>NUCLEOTIDE SEQUENCE [LARGE SCALE GENOMIC DNA]</scope>
    <source>
        <strain evidence="4 5">ATCC BAA-841</strain>
    </source>
</reference>
<dbReference type="Gene3D" id="1.10.4080.10">
    <property type="entry name" value="ADP-ribosylation/Crystallin J1"/>
    <property type="match status" value="1"/>
</dbReference>
<dbReference type="PANTHER" id="PTHR16222">
    <property type="entry name" value="ADP-RIBOSYLGLYCOHYDROLASE"/>
    <property type="match status" value="1"/>
</dbReference>
<keyword evidence="3" id="KW-0460">Magnesium</keyword>
<evidence type="ECO:0000313" key="5">
    <source>
        <dbReference type="Proteomes" id="UP000070186"/>
    </source>
</evidence>
<dbReference type="InterPro" id="IPR050792">
    <property type="entry name" value="ADP-ribosylglycohydrolase"/>
</dbReference>
<dbReference type="SUPFAM" id="SSF101478">
    <property type="entry name" value="ADP-ribosylglycohydrolase"/>
    <property type="match status" value="1"/>
</dbReference>
<evidence type="ECO:0000256" key="1">
    <source>
        <dbReference type="ARBA" id="ARBA00010702"/>
    </source>
</evidence>
<accession>A0A133XNJ2</accession>
<evidence type="ECO:0000313" key="4">
    <source>
        <dbReference type="EMBL" id="KXB32501.1"/>
    </source>
</evidence>
<feature type="binding site" evidence="3">
    <location>
        <position position="55"/>
    </location>
    <ligand>
        <name>Mg(2+)</name>
        <dbReference type="ChEBI" id="CHEBI:18420"/>
        <label>1</label>
    </ligand>
</feature>
<dbReference type="GO" id="GO:0016787">
    <property type="term" value="F:hydrolase activity"/>
    <property type="evidence" value="ECO:0007669"/>
    <property type="project" value="UniProtKB-KW"/>
</dbReference>
<dbReference type="InterPro" id="IPR036705">
    <property type="entry name" value="Ribosyl_crysJ1_sf"/>
</dbReference>
<dbReference type="Pfam" id="PF03747">
    <property type="entry name" value="ADP_ribosyl_GH"/>
    <property type="match status" value="1"/>
</dbReference>
<organism evidence="4 5">
    <name type="scientific">Dechloromonas denitrificans</name>
    <dbReference type="NCBI Taxonomy" id="281362"/>
    <lineage>
        <taxon>Bacteria</taxon>
        <taxon>Pseudomonadati</taxon>
        <taxon>Pseudomonadota</taxon>
        <taxon>Betaproteobacteria</taxon>
        <taxon>Rhodocyclales</taxon>
        <taxon>Azonexaceae</taxon>
        <taxon>Dechloromonas</taxon>
    </lineage>
</organism>
<comment type="similarity">
    <text evidence="1">Belongs to the ADP-ribosylglycohydrolase family.</text>
</comment>
<sequence length="359" mass="38720">MGEKLRGCLLGGAVGDALGAPVEFLSIAEIKARFGPDGIQDYAPAYGRLGAITDDTQMTLFTAEGLLRAYVRAGTRGMVSVTSVVSHAYLRWLWTQGIQSETKPQPEQVRGWLWGIKELHSQRAPGRTCISAVKAFTNLTDRRADNDSKGAGGIMRVAPVAMMFAGQPDETREVFHLGMETAWLTHGHPSGFLSAAAFAVILHAVLCNEPLVEGIDRARQCLSHEEGHEECVAALDKAVSLAGGDLAHEAAIGQLGEAWVGEEALGIAVYCTLKASNFQHGVLMAINHDGDSDTTGSLVGQLLGAFYGEAGIPERWLTPLEIRDTIMQLASDIEQHWRWNLDFMSDSYDAGVVERYPGG</sequence>
<evidence type="ECO:0000256" key="3">
    <source>
        <dbReference type="PIRSR" id="PIRSR605502-1"/>
    </source>
</evidence>
<dbReference type="Proteomes" id="UP000070186">
    <property type="component" value="Unassembled WGS sequence"/>
</dbReference>
<feature type="binding site" evidence="3">
    <location>
        <position position="293"/>
    </location>
    <ligand>
        <name>Mg(2+)</name>
        <dbReference type="ChEBI" id="CHEBI:18420"/>
        <label>1</label>
    </ligand>
</feature>
<dbReference type="PANTHER" id="PTHR16222:SF24">
    <property type="entry name" value="ADP-RIBOSYLHYDROLASE ARH3"/>
    <property type="match status" value="1"/>
</dbReference>
<dbReference type="EMBL" id="LODL01000005">
    <property type="protein sequence ID" value="KXB32501.1"/>
    <property type="molecule type" value="Genomic_DNA"/>
</dbReference>